<evidence type="ECO:0000313" key="14">
    <source>
        <dbReference type="Proteomes" id="UP000683360"/>
    </source>
</evidence>
<dbReference type="PANTHER" id="PTHR11690">
    <property type="entry name" value="AMILORIDE-SENSITIVE SODIUM CHANNEL-RELATED"/>
    <property type="match status" value="1"/>
</dbReference>
<evidence type="ECO:0000256" key="7">
    <source>
        <dbReference type="ARBA" id="ARBA00023065"/>
    </source>
</evidence>
<evidence type="ECO:0000256" key="4">
    <source>
        <dbReference type="ARBA" id="ARBA00022692"/>
    </source>
</evidence>
<keyword evidence="9 11" id="KW-0739">Sodium transport</keyword>
<reference evidence="13" key="1">
    <citation type="submission" date="2021-03" db="EMBL/GenBank/DDBJ databases">
        <authorList>
            <person name="Bekaert M."/>
        </authorList>
    </citation>
    <scope>NUCLEOTIDE SEQUENCE</scope>
</reference>
<evidence type="ECO:0000256" key="11">
    <source>
        <dbReference type="RuleBase" id="RU000679"/>
    </source>
</evidence>
<comment type="similarity">
    <text evidence="11">Belongs to the amiloride-sensitive sodium channel (TC 1.A.6) family.</text>
</comment>
<dbReference type="InterPro" id="IPR001873">
    <property type="entry name" value="ENaC"/>
</dbReference>
<feature type="transmembrane region" description="Helical" evidence="12">
    <location>
        <begin position="56"/>
        <end position="75"/>
    </location>
</feature>
<dbReference type="GO" id="GO:0015280">
    <property type="term" value="F:ligand-gated sodium channel activity"/>
    <property type="evidence" value="ECO:0007669"/>
    <property type="project" value="TreeGrafter"/>
</dbReference>
<dbReference type="AlphaFoldDB" id="A0A8S3V3A1"/>
<evidence type="ECO:0000313" key="13">
    <source>
        <dbReference type="EMBL" id="CAG2251860.1"/>
    </source>
</evidence>
<comment type="subcellular location">
    <subcellularLocation>
        <location evidence="1">Membrane</location>
        <topology evidence="1">Multi-pass membrane protein</topology>
    </subcellularLocation>
</comment>
<gene>
    <name evidence="13" type="ORF">MEDL_63480</name>
</gene>
<dbReference type="EMBL" id="CAJPWZ010003102">
    <property type="protein sequence ID" value="CAG2251860.1"/>
    <property type="molecule type" value="Genomic_DNA"/>
</dbReference>
<evidence type="ECO:0000256" key="1">
    <source>
        <dbReference type="ARBA" id="ARBA00004141"/>
    </source>
</evidence>
<keyword evidence="4 11" id="KW-0812">Transmembrane</keyword>
<organism evidence="13 14">
    <name type="scientific">Mytilus edulis</name>
    <name type="common">Blue mussel</name>
    <dbReference type="NCBI Taxonomy" id="6550"/>
    <lineage>
        <taxon>Eukaryota</taxon>
        <taxon>Metazoa</taxon>
        <taxon>Spiralia</taxon>
        <taxon>Lophotrochozoa</taxon>
        <taxon>Mollusca</taxon>
        <taxon>Bivalvia</taxon>
        <taxon>Autobranchia</taxon>
        <taxon>Pteriomorphia</taxon>
        <taxon>Mytilida</taxon>
        <taxon>Mytiloidea</taxon>
        <taxon>Mytilidae</taxon>
        <taxon>Mytilinae</taxon>
        <taxon>Mytilus</taxon>
    </lineage>
</organism>
<evidence type="ECO:0000256" key="12">
    <source>
        <dbReference type="SAM" id="Phobius"/>
    </source>
</evidence>
<keyword evidence="2 11" id="KW-0813">Transport</keyword>
<dbReference type="Proteomes" id="UP000683360">
    <property type="component" value="Unassembled WGS sequence"/>
</dbReference>
<evidence type="ECO:0000256" key="10">
    <source>
        <dbReference type="ARBA" id="ARBA00023303"/>
    </source>
</evidence>
<dbReference type="GO" id="GO:0005886">
    <property type="term" value="C:plasma membrane"/>
    <property type="evidence" value="ECO:0007669"/>
    <property type="project" value="TreeGrafter"/>
</dbReference>
<protein>
    <submittedName>
        <fullName evidence="13">Uncharacterized protein</fullName>
    </submittedName>
</protein>
<evidence type="ECO:0000256" key="3">
    <source>
        <dbReference type="ARBA" id="ARBA00022461"/>
    </source>
</evidence>
<keyword evidence="10 11" id="KW-0407">Ion channel</keyword>
<accession>A0A8S3V3A1</accession>
<evidence type="ECO:0000256" key="6">
    <source>
        <dbReference type="ARBA" id="ARBA00023053"/>
    </source>
</evidence>
<dbReference type="OrthoDB" id="6113598at2759"/>
<keyword evidence="3 11" id="KW-0894">Sodium channel</keyword>
<sequence>MNETDENMVEKKDNILDDGDSYSEIEIWTNFTQTTGFHGLNKITFMRNNPRQLIRSICWIIVWLICAVFLIYTVVVELKNYYSYPTISNTYIQLEEKLSFPAVTICNMSPLSSQGKKKDAKTNNLYMTTSALYMYSQKINWSDPFYKEEGYLKATTKEDLYNRSKNVAVHDHLVEPIMTNEGLVIKPASEAFIEIQRKDVCYI</sequence>
<keyword evidence="8 12" id="KW-0472">Membrane</keyword>
<dbReference type="Pfam" id="PF00858">
    <property type="entry name" value="ASC"/>
    <property type="match status" value="1"/>
</dbReference>
<keyword evidence="6" id="KW-0915">Sodium</keyword>
<proteinExistence type="inferred from homology"/>
<evidence type="ECO:0000256" key="8">
    <source>
        <dbReference type="ARBA" id="ARBA00023136"/>
    </source>
</evidence>
<comment type="caution">
    <text evidence="13">The sequence shown here is derived from an EMBL/GenBank/DDBJ whole genome shotgun (WGS) entry which is preliminary data.</text>
</comment>
<evidence type="ECO:0000256" key="9">
    <source>
        <dbReference type="ARBA" id="ARBA00023201"/>
    </source>
</evidence>
<evidence type="ECO:0000256" key="5">
    <source>
        <dbReference type="ARBA" id="ARBA00022989"/>
    </source>
</evidence>
<keyword evidence="14" id="KW-1185">Reference proteome</keyword>
<keyword evidence="5 12" id="KW-1133">Transmembrane helix</keyword>
<name>A0A8S3V3A1_MYTED</name>
<evidence type="ECO:0000256" key="2">
    <source>
        <dbReference type="ARBA" id="ARBA00022448"/>
    </source>
</evidence>
<keyword evidence="7 11" id="KW-0406">Ion transport</keyword>